<protein>
    <submittedName>
        <fullName evidence="2">TonB-dependent receptor putative</fullName>
    </submittedName>
</protein>
<gene>
    <name evidence="2" type="ORF">JCM19300_2773</name>
</gene>
<proteinExistence type="predicted"/>
<evidence type="ECO:0000259" key="1">
    <source>
        <dbReference type="Pfam" id="PF14905"/>
    </source>
</evidence>
<dbReference type="InterPro" id="IPR041700">
    <property type="entry name" value="OMP_b-brl_3"/>
</dbReference>
<comment type="caution">
    <text evidence="2">The sequence shown here is derived from an EMBL/GenBank/DDBJ whole genome shotgun (WGS) entry which is preliminary data.</text>
</comment>
<dbReference type="SUPFAM" id="SSF56935">
    <property type="entry name" value="Porins"/>
    <property type="match status" value="1"/>
</dbReference>
<dbReference type="Proteomes" id="UP000029644">
    <property type="component" value="Unassembled WGS sequence"/>
</dbReference>
<evidence type="ECO:0000313" key="2">
    <source>
        <dbReference type="EMBL" id="GAL63737.1"/>
    </source>
</evidence>
<dbReference type="AlphaFoldDB" id="A0A090W875"/>
<keyword evidence="2" id="KW-0675">Receptor</keyword>
<organism evidence="2 3">
    <name type="scientific">Algibacter lectus</name>
    <dbReference type="NCBI Taxonomy" id="221126"/>
    <lineage>
        <taxon>Bacteria</taxon>
        <taxon>Pseudomonadati</taxon>
        <taxon>Bacteroidota</taxon>
        <taxon>Flavobacteriia</taxon>
        <taxon>Flavobacteriales</taxon>
        <taxon>Flavobacteriaceae</taxon>
        <taxon>Algibacter</taxon>
    </lineage>
</organism>
<dbReference type="Pfam" id="PF14905">
    <property type="entry name" value="OMP_b-brl_3"/>
    <property type="match status" value="1"/>
</dbReference>
<reference evidence="2 3" key="1">
    <citation type="journal article" date="2014" name="Genome Announc.">
        <title>Draft Genome Sequences of Marine Flavobacterium Algibacter lectus Strains SS8 and NR4.</title>
        <authorList>
            <person name="Takatani N."/>
            <person name="Nakanishi M."/>
            <person name="Meirelles P."/>
            <person name="Mino S."/>
            <person name="Suda W."/>
            <person name="Oshima K."/>
            <person name="Hattori M."/>
            <person name="Ohkuma M."/>
            <person name="Hosokawa M."/>
            <person name="Miyashita K."/>
            <person name="Thompson F.L."/>
            <person name="Niwa A."/>
            <person name="Sawabe T."/>
            <person name="Sawabe T."/>
        </authorList>
    </citation>
    <scope>NUCLEOTIDE SEQUENCE [LARGE SCALE GENOMIC DNA]</scope>
    <source>
        <strain evidence="2 3">JCM 19300</strain>
    </source>
</reference>
<accession>A0A090W875</accession>
<name>A0A090W875_9FLAO</name>
<dbReference type="EMBL" id="BBNQ01000013">
    <property type="protein sequence ID" value="GAL63737.1"/>
    <property type="molecule type" value="Genomic_DNA"/>
</dbReference>
<feature type="domain" description="Outer membrane protein beta-barrel" evidence="1">
    <location>
        <begin position="3"/>
        <end position="231"/>
    </location>
</feature>
<evidence type="ECO:0000313" key="3">
    <source>
        <dbReference type="Proteomes" id="UP000029644"/>
    </source>
</evidence>
<sequence>MDFSLSRRINRPSYTDLNPVRWYSDQYFYYSGNPDLIPELAWIYSLNYSLKNKYIFSAIYNRSLNFINRKLSIDDNGITIKSQSDNFGNRHRFDFTVSTPFKVFPFWDILFFSDISYTTYPISEFSGEKQLSKWATTLMLQQDISLPKEYKINLSAHWFSSELLGIYSSQPTGYVDFGIKKTFFKKKLVTQLTISDIFNTNRYKAHSLSEIIDYSYDDKPDSRRVGFTLLYHLGGNLVKEKNGKTDEQKRL</sequence>